<dbReference type="PANTHER" id="PTHR31809">
    <property type="entry name" value="BUD13 HOMOLOG"/>
    <property type="match status" value="1"/>
</dbReference>
<dbReference type="GO" id="GO:0003723">
    <property type="term" value="F:RNA binding"/>
    <property type="evidence" value="ECO:0007669"/>
    <property type="project" value="TreeGrafter"/>
</dbReference>
<feature type="compositionally biased region" description="Basic and acidic residues" evidence="3">
    <location>
        <begin position="345"/>
        <end position="357"/>
    </location>
</feature>
<evidence type="ECO:0000256" key="2">
    <source>
        <dbReference type="ARBA" id="ARBA00014454"/>
    </source>
</evidence>
<dbReference type="GO" id="GO:0005684">
    <property type="term" value="C:U2-type spliceosomal complex"/>
    <property type="evidence" value="ECO:0007669"/>
    <property type="project" value="TreeGrafter"/>
</dbReference>
<gene>
    <name evidence="4" type="ORF">NMOB1V02_LOCUS1141</name>
</gene>
<dbReference type="EMBL" id="CAJPEX010000109">
    <property type="protein sequence ID" value="CAG0913394.1"/>
    <property type="molecule type" value="Genomic_DNA"/>
</dbReference>
<evidence type="ECO:0000256" key="1">
    <source>
        <dbReference type="ARBA" id="ARBA00011069"/>
    </source>
</evidence>
<keyword evidence="5" id="KW-1185">Reference proteome</keyword>
<evidence type="ECO:0000313" key="5">
    <source>
        <dbReference type="Proteomes" id="UP000678499"/>
    </source>
</evidence>
<name>A0A7R9BFY8_9CRUS</name>
<feature type="region of interest" description="Disordered" evidence="3">
    <location>
        <begin position="110"/>
        <end position="364"/>
    </location>
</feature>
<dbReference type="InterPro" id="IPR051112">
    <property type="entry name" value="CWC26_splicing_factor"/>
</dbReference>
<evidence type="ECO:0000313" key="4">
    <source>
        <dbReference type="EMBL" id="CAD7273242.1"/>
    </source>
</evidence>
<sequence>MSAKAKETSSVIDQKEYLKKYLGLGADGAEKKKKKKKKQKHAVITSRCKIVDDDGLAIQDVVRAVKEEDDIDEIFATADELPTFAGLTDDLPVELRTAEYQNSSRWARVGRNTEEDVRTSWSPRGTKRSIAAVASSPPRSSRIRHDSDASPPRNLRIRHDSDASPPRQSRTRHDSDASPPRNSRTRHDSDASPPRQSRKRHDSDASPPRNSRKRHDSDASPPRQSRQRHDSDASPPRNSRTRFDSDASPPRNSRTRTRHDSDASPPRQSRMRHDSDASPPRNPRARHDSDASPRRATNDSDASPPRRRSGNDSDASPPRKRSMMKMDFPKIKSERRSNSPPGKDSLGRRTKTMDGKKAGLQSKETLRRENAAFAERQRAAIVAVGIQRFVHLYAADERMTGKGAKTVVRRDRKVEEKLRKKQEKADRRAVIVEKYKEFNVGIATTKQKEQQISQDLYEMSKPLARYADDEDLERQLKEQERADDPMLEYVRRKKMEKFKEANPNYVERPKYKPPPQPPINRFNVWPGYRWDGVDRSNGFENEFFAKQASRKAGESEAYKWSTEDM</sequence>
<protein>
    <recommendedName>
        <fullName evidence="2">BUD13 homolog</fullName>
    </recommendedName>
</protein>
<evidence type="ECO:0000256" key="3">
    <source>
        <dbReference type="SAM" id="MobiDB-lite"/>
    </source>
</evidence>
<dbReference type="GO" id="GO:0070274">
    <property type="term" value="C:RES complex"/>
    <property type="evidence" value="ECO:0007669"/>
    <property type="project" value="TreeGrafter"/>
</dbReference>
<dbReference type="GO" id="GO:0000398">
    <property type="term" value="P:mRNA splicing, via spliceosome"/>
    <property type="evidence" value="ECO:0007669"/>
    <property type="project" value="TreeGrafter"/>
</dbReference>
<feature type="compositionally biased region" description="Basic and acidic residues" evidence="3">
    <location>
        <begin position="285"/>
        <end position="298"/>
    </location>
</feature>
<organism evidence="4">
    <name type="scientific">Notodromas monacha</name>
    <dbReference type="NCBI Taxonomy" id="399045"/>
    <lineage>
        <taxon>Eukaryota</taxon>
        <taxon>Metazoa</taxon>
        <taxon>Ecdysozoa</taxon>
        <taxon>Arthropoda</taxon>
        <taxon>Crustacea</taxon>
        <taxon>Oligostraca</taxon>
        <taxon>Ostracoda</taxon>
        <taxon>Podocopa</taxon>
        <taxon>Podocopida</taxon>
        <taxon>Cypridocopina</taxon>
        <taxon>Cypridoidea</taxon>
        <taxon>Cyprididae</taxon>
        <taxon>Notodromas</taxon>
    </lineage>
</organism>
<reference evidence="4" key="1">
    <citation type="submission" date="2020-11" db="EMBL/GenBank/DDBJ databases">
        <authorList>
            <person name="Tran Van P."/>
        </authorList>
    </citation>
    <scope>NUCLEOTIDE SEQUENCE</scope>
</reference>
<dbReference type="Proteomes" id="UP000678499">
    <property type="component" value="Unassembled WGS sequence"/>
</dbReference>
<feature type="compositionally biased region" description="Low complexity" evidence="3">
    <location>
        <begin position="128"/>
        <end position="140"/>
    </location>
</feature>
<dbReference type="Pfam" id="PF09736">
    <property type="entry name" value="Bud13"/>
    <property type="match status" value="1"/>
</dbReference>
<proteinExistence type="inferred from homology"/>
<dbReference type="AlphaFoldDB" id="A0A7R9BFY8"/>
<feature type="compositionally biased region" description="Basic and acidic residues" evidence="3">
    <location>
        <begin position="327"/>
        <end position="337"/>
    </location>
</feature>
<comment type="similarity">
    <text evidence="1">Belongs to the CWC26 family.</text>
</comment>
<accession>A0A7R9BFY8</accession>
<dbReference type="OrthoDB" id="6022at2759"/>
<dbReference type="InterPro" id="IPR018609">
    <property type="entry name" value="Bud13"/>
</dbReference>
<dbReference type="EMBL" id="OA882146">
    <property type="protein sequence ID" value="CAD7273242.1"/>
    <property type="molecule type" value="Genomic_DNA"/>
</dbReference>
<dbReference type="PANTHER" id="PTHR31809:SF0">
    <property type="entry name" value="BUD13 HOMOLOG"/>
    <property type="match status" value="1"/>
</dbReference>